<evidence type="ECO:0000256" key="11">
    <source>
        <dbReference type="ARBA" id="ARBA00023277"/>
    </source>
</evidence>
<keyword evidence="5 17" id="KW-0732">Signal</keyword>
<evidence type="ECO:0000256" key="2">
    <source>
        <dbReference type="ARBA" id="ARBA00004613"/>
    </source>
</evidence>
<evidence type="ECO:0000256" key="8">
    <source>
        <dbReference type="ARBA" id="ARBA00023008"/>
    </source>
</evidence>
<dbReference type="CDD" id="cd21175">
    <property type="entry name" value="LPMO_AA9"/>
    <property type="match status" value="1"/>
</dbReference>
<keyword evidence="4" id="KW-0479">Metal-binding</keyword>
<keyword evidence="11" id="KW-0119">Carbohydrate metabolism</keyword>
<feature type="region of interest" description="Disordered" evidence="16">
    <location>
        <begin position="244"/>
        <end position="292"/>
    </location>
</feature>
<evidence type="ECO:0000256" key="5">
    <source>
        <dbReference type="ARBA" id="ARBA00022729"/>
    </source>
</evidence>
<evidence type="ECO:0000313" key="20">
    <source>
        <dbReference type="Proteomes" id="UP000781932"/>
    </source>
</evidence>
<keyword evidence="10" id="KW-1015">Disulfide bond</keyword>
<keyword evidence="8" id="KW-0186">Copper</keyword>
<dbReference type="AlphaFoldDB" id="A0A9P6I518"/>
<dbReference type="Gene3D" id="2.70.50.70">
    <property type="match status" value="1"/>
</dbReference>
<comment type="caution">
    <text evidence="19">The sequence shown here is derived from an EMBL/GenBank/DDBJ whole genome shotgun (WGS) entry which is preliminary data.</text>
</comment>
<feature type="compositionally biased region" description="Low complexity" evidence="16">
    <location>
        <begin position="265"/>
        <end position="292"/>
    </location>
</feature>
<feature type="signal peptide" evidence="17">
    <location>
        <begin position="1"/>
        <end position="16"/>
    </location>
</feature>
<evidence type="ECO:0000256" key="13">
    <source>
        <dbReference type="ARBA" id="ARBA00044502"/>
    </source>
</evidence>
<dbReference type="Pfam" id="PF03443">
    <property type="entry name" value="AA9"/>
    <property type="match status" value="1"/>
</dbReference>
<evidence type="ECO:0000256" key="6">
    <source>
        <dbReference type="ARBA" id="ARBA00023001"/>
    </source>
</evidence>
<evidence type="ECO:0000256" key="4">
    <source>
        <dbReference type="ARBA" id="ARBA00022723"/>
    </source>
</evidence>
<proteinExistence type="inferred from homology"/>
<reference evidence="19" key="1">
    <citation type="submission" date="2020-03" db="EMBL/GenBank/DDBJ databases">
        <authorList>
            <person name="He L."/>
        </authorList>
    </citation>
    <scope>NUCLEOTIDE SEQUENCE</scope>
    <source>
        <strain evidence="19">CkLH20</strain>
    </source>
</reference>
<evidence type="ECO:0000256" key="12">
    <source>
        <dbReference type="ARBA" id="ARBA00023326"/>
    </source>
</evidence>
<name>A0A9P6I518_9PEZI</name>
<gene>
    <name evidence="19" type="ORF">CkaCkLH20_05936</name>
</gene>
<feature type="domain" description="Auxiliary Activity family 9 catalytic" evidence="18">
    <location>
        <begin position="17"/>
        <end position="215"/>
    </location>
</feature>
<keyword evidence="6" id="KW-0136">Cellulose degradation</keyword>
<evidence type="ECO:0000313" key="19">
    <source>
        <dbReference type="EMBL" id="KAF9876528.1"/>
    </source>
</evidence>
<dbReference type="EC" id="1.14.99.56" evidence="15"/>
<dbReference type="RefSeq" id="XP_038745989.1">
    <property type="nucleotide sequence ID" value="XM_038888653.1"/>
</dbReference>
<keyword evidence="20" id="KW-1185">Reference proteome</keyword>
<feature type="chain" id="PRO_5040385337" description="lytic cellulose monooxygenase (C4-dehydrogenating)" evidence="17">
    <location>
        <begin position="17"/>
        <end position="328"/>
    </location>
</feature>
<comment type="catalytic activity">
    <reaction evidence="14">
        <text>[(1-&gt;4)-beta-D-glucosyl]n+m + reduced acceptor + O2 = 4-dehydro-beta-D-glucosyl-[(1-&gt;4)-beta-D-glucosyl]n-1 + [(1-&gt;4)-beta-D-glucosyl]m + acceptor + H2O.</text>
        <dbReference type="EC" id="1.14.99.56"/>
    </reaction>
</comment>
<dbReference type="InterPro" id="IPR049892">
    <property type="entry name" value="AA9"/>
</dbReference>
<dbReference type="GO" id="GO:0004497">
    <property type="term" value="F:monooxygenase activity"/>
    <property type="evidence" value="ECO:0007669"/>
    <property type="project" value="UniProtKB-KW"/>
</dbReference>
<comment type="subcellular location">
    <subcellularLocation>
        <location evidence="2">Secreted</location>
    </subcellularLocation>
</comment>
<evidence type="ECO:0000256" key="15">
    <source>
        <dbReference type="ARBA" id="ARBA00047174"/>
    </source>
</evidence>
<keyword evidence="7" id="KW-0560">Oxidoreductase</keyword>
<reference evidence="19" key="2">
    <citation type="submission" date="2020-11" db="EMBL/GenBank/DDBJ databases">
        <title>Whole genome sequencing of Colletotrichum sp.</title>
        <authorList>
            <person name="Li H."/>
        </authorList>
    </citation>
    <scope>NUCLEOTIDE SEQUENCE</scope>
    <source>
        <strain evidence="19">CkLH20</strain>
    </source>
</reference>
<dbReference type="InterPro" id="IPR005103">
    <property type="entry name" value="AA9_LPMO"/>
</dbReference>
<comment type="cofactor">
    <cofactor evidence="1">
        <name>Cu(2+)</name>
        <dbReference type="ChEBI" id="CHEBI:29036"/>
    </cofactor>
</comment>
<dbReference type="EMBL" id="JAATWM020000017">
    <property type="protein sequence ID" value="KAF9876528.1"/>
    <property type="molecule type" value="Genomic_DNA"/>
</dbReference>
<dbReference type="PANTHER" id="PTHR33353">
    <property type="entry name" value="PUTATIVE (AFU_ORTHOLOGUE AFUA_1G12560)-RELATED"/>
    <property type="match status" value="1"/>
</dbReference>
<dbReference type="PANTHER" id="PTHR33353:SF10">
    <property type="entry name" value="ENDO-BETA-1,4-GLUCANASE D"/>
    <property type="match status" value="1"/>
</dbReference>
<comment type="similarity">
    <text evidence="13">Belongs to the polysaccharide monooxygenase AA9 family.</text>
</comment>
<evidence type="ECO:0000259" key="18">
    <source>
        <dbReference type="Pfam" id="PF03443"/>
    </source>
</evidence>
<organism evidence="19 20">
    <name type="scientific">Colletotrichum karsti</name>
    <dbReference type="NCBI Taxonomy" id="1095194"/>
    <lineage>
        <taxon>Eukaryota</taxon>
        <taxon>Fungi</taxon>
        <taxon>Dikarya</taxon>
        <taxon>Ascomycota</taxon>
        <taxon>Pezizomycotina</taxon>
        <taxon>Sordariomycetes</taxon>
        <taxon>Hypocreomycetidae</taxon>
        <taxon>Glomerellales</taxon>
        <taxon>Glomerellaceae</taxon>
        <taxon>Colletotrichum</taxon>
        <taxon>Colletotrichum boninense species complex</taxon>
    </lineage>
</organism>
<keyword evidence="9" id="KW-0503">Monooxygenase</keyword>
<protein>
    <recommendedName>
        <fullName evidence="15">lytic cellulose monooxygenase (C4-dehydrogenating)</fullName>
        <ecNumber evidence="15">1.14.99.56</ecNumber>
    </recommendedName>
</protein>
<accession>A0A9P6I518</accession>
<evidence type="ECO:0000256" key="17">
    <source>
        <dbReference type="SAM" id="SignalP"/>
    </source>
</evidence>
<sequence>MHFSTAVALFAGAASAHYNFESLIVNGESTDAYKYVRKTKNGNGPTTAVNSTDIICNNGGIDDDIMAATETFTVAAGDQVGFKMNEYIGHPGPLAVYLSKAPETAKTYKGDGEWFKVYQSSLSNKTVDPMQWASFIGGGVRNFTFTLPKDLPAGEYLMRGEHLALHSADLYQAQFYMGCAQIKVTGSGAGTPGPTVKFPGAYDPRDPGILVNMYWPPLRQYTPPGPKAWPNECDDSTVNVLNGAASDGDCTPLEDSAKGDPVSDAPASGTPAASAAPTSVASASAVPTSAAPVTQVAQPSAVSSAAPVASADCAKRALRRKSRLGRRA</sequence>
<dbReference type="GeneID" id="62161727"/>
<keyword evidence="3" id="KW-0964">Secreted</keyword>
<dbReference type="GO" id="GO:0005576">
    <property type="term" value="C:extracellular region"/>
    <property type="evidence" value="ECO:0007669"/>
    <property type="project" value="UniProtKB-SubCell"/>
</dbReference>
<dbReference type="GO" id="GO:0030245">
    <property type="term" value="P:cellulose catabolic process"/>
    <property type="evidence" value="ECO:0007669"/>
    <property type="project" value="UniProtKB-KW"/>
</dbReference>
<evidence type="ECO:0000256" key="1">
    <source>
        <dbReference type="ARBA" id="ARBA00001973"/>
    </source>
</evidence>
<evidence type="ECO:0000256" key="3">
    <source>
        <dbReference type="ARBA" id="ARBA00022525"/>
    </source>
</evidence>
<evidence type="ECO:0000256" key="9">
    <source>
        <dbReference type="ARBA" id="ARBA00023033"/>
    </source>
</evidence>
<dbReference type="Proteomes" id="UP000781932">
    <property type="component" value="Unassembled WGS sequence"/>
</dbReference>
<evidence type="ECO:0000256" key="7">
    <source>
        <dbReference type="ARBA" id="ARBA00023002"/>
    </source>
</evidence>
<keyword evidence="12" id="KW-0624">Polysaccharide degradation</keyword>
<evidence type="ECO:0000256" key="10">
    <source>
        <dbReference type="ARBA" id="ARBA00023157"/>
    </source>
</evidence>
<dbReference type="OrthoDB" id="3496539at2759"/>
<evidence type="ECO:0000256" key="14">
    <source>
        <dbReference type="ARBA" id="ARBA00045077"/>
    </source>
</evidence>
<evidence type="ECO:0000256" key="16">
    <source>
        <dbReference type="SAM" id="MobiDB-lite"/>
    </source>
</evidence>
<dbReference type="GO" id="GO:0046872">
    <property type="term" value="F:metal ion binding"/>
    <property type="evidence" value="ECO:0007669"/>
    <property type="project" value="UniProtKB-KW"/>
</dbReference>